<evidence type="ECO:0000256" key="9">
    <source>
        <dbReference type="SAM" id="MobiDB-lite"/>
    </source>
</evidence>
<evidence type="ECO:0000256" key="5">
    <source>
        <dbReference type="ARBA" id="ARBA00022840"/>
    </source>
</evidence>
<dbReference type="InterPro" id="IPR008271">
    <property type="entry name" value="Ser/Thr_kinase_AS"/>
</dbReference>
<dbReference type="InterPro" id="IPR016024">
    <property type="entry name" value="ARM-type_fold"/>
</dbReference>
<evidence type="ECO:0000256" key="8">
    <source>
        <dbReference type="PROSITE-ProRule" id="PRU10141"/>
    </source>
</evidence>
<name>A0A0G4H1L0_9ALVE</name>
<dbReference type="Pfam" id="PF00097">
    <property type="entry name" value="zf-C3HC4"/>
    <property type="match status" value="1"/>
</dbReference>
<dbReference type="SMART" id="SM00184">
    <property type="entry name" value="RING"/>
    <property type="match status" value="1"/>
</dbReference>
<dbReference type="PROSITE" id="PS00107">
    <property type="entry name" value="PROTEIN_KINASE_ATP"/>
    <property type="match status" value="1"/>
</dbReference>
<keyword evidence="4" id="KW-0862">Zinc</keyword>
<evidence type="ECO:0000256" key="3">
    <source>
        <dbReference type="ARBA" id="ARBA00022771"/>
    </source>
</evidence>
<dbReference type="Gene3D" id="1.25.10.10">
    <property type="entry name" value="Leucine-rich Repeat Variant"/>
    <property type="match status" value="2"/>
</dbReference>
<dbReference type="InterPro" id="IPR017907">
    <property type="entry name" value="Znf_RING_CS"/>
</dbReference>
<dbReference type="VEuPathDB" id="CryptoDB:Cvel_24319"/>
<evidence type="ECO:0000259" key="10">
    <source>
        <dbReference type="PROSITE" id="PS50011"/>
    </source>
</evidence>
<dbReference type="InterPro" id="IPR000225">
    <property type="entry name" value="Armadillo"/>
</dbReference>
<evidence type="ECO:0000256" key="1">
    <source>
        <dbReference type="ARBA" id="ARBA00022723"/>
    </source>
</evidence>
<feature type="repeat" description="ARM" evidence="7">
    <location>
        <begin position="666"/>
        <end position="710"/>
    </location>
</feature>
<feature type="repeat" description="ARM" evidence="7">
    <location>
        <begin position="460"/>
        <end position="502"/>
    </location>
</feature>
<dbReference type="SMART" id="SM00185">
    <property type="entry name" value="ARM"/>
    <property type="match status" value="8"/>
</dbReference>
<dbReference type="InterPro" id="IPR011009">
    <property type="entry name" value="Kinase-like_dom_sf"/>
</dbReference>
<dbReference type="PROSITE" id="PS50176">
    <property type="entry name" value="ARM_REPEAT"/>
    <property type="match status" value="4"/>
</dbReference>
<dbReference type="PANTHER" id="PTHR23315:SF7">
    <property type="entry name" value="U-BOX DOMAIN-CONTAINING PROTEIN 4"/>
    <property type="match status" value="1"/>
</dbReference>
<sequence>MSAVSVSEERFACAICLGTWEDPVTVPCGHSFCKECISSLIAVGRPACPRCREPVPSEVPNVNVDLKEAMETVSQLQQTLATGTQPVALTYDETRPLGSGAFGSVYMGTMNGEAVAVKKVLTQSPDQRAKVQQEVRMLTRVATHPNVCSFLGVYAASGTHHTLIVLEPCEGSLVHLMDSRWSVSWAFAVGRTMARALAFLHNKGVTHGDVKPENTLVKSLPRLRKRDATAGDGEAGETIQESLRLSDFDSSHLQTTLENTVGVAPTAGTAAYTPPEGWGRRQTAEVRAAGDVYALGVLLWELLSGERAWEGMAITEVIGCVRDGERPPLEKVPQRARPILQKMWCQKPLERPSAVQCIDLLTTSDATTASRVVTSPSAPPLSEGEQISQRSSSQATRVPFPSHSPRDAVTPTAPSLSDVEQAHRTAQALAVPGGTYPHPLPSAPTVSVGPSRAPSEDPHGDVDRLVAVLVAGTPEAKEEAAGALAGLASVENNRQKITQGGGIGPLIVVLLSGTPSAKGSAARALRDLAISLTDRDRFRMQGLGAVVDLLNFGTLEAKEAAAGVMADLASRSSLNRWKIATGGGPQPLIELLNTGTPGAQEFAAKALLGLAQSEDYRVRSCVAREGIPPLLRLLTSGSSAARENSARALAVLSRSDENSVKIVKADGISHLIRFLSSDSGTPSAKEKAMQTLGTISGIAENRGKITDAGGIRAIIAVLRSGTLLAKGVAVKTLNNLAGARKENSVKIASAGGIWPLVDLLKSGSPELMEEAARALYLLGLMEENRVQIAHAGGIQPLIEILVTGTPAMVERAGWALYVIAIPVQDRHRFRMKGIGGVVDLLDVGMHGAKGIAAGVLADLASRNSMNGRKVAQAGGIRRLERLSKYGSPEEKEHANRALKALHDCRERELEGGMHRSCCFPWL</sequence>
<dbReference type="GO" id="GO:0008270">
    <property type="term" value="F:zinc ion binding"/>
    <property type="evidence" value="ECO:0007669"/>
    <property type="project" value="UniProtKB-KW"/>
</dbReference>
<evidence type="ECO:0000256" key="4">
    <source>
        <dbReference type="ARBA" id="ARBA00022833"/>
    </source>
</evidence>
<evidence type="ECO:0000256" key="2">
    <source>
        <dbReference type="ARBA" id="ARBA00022741"/>
    </source>
</evidence>
<dbReference type="EMBL" id="CDMZ01001782">
    <property type="protein sequence ID" value="CEM37503.1"/>
    <property type="molecule type" value="Genomic_DNA"/>
</dbReference>
<evidence type="ECO:0008006" key="13">
    <source>
        <dbReference type="Google" id="ProtNLM"/>
    </source>
</evidence>
<dbReference type="PANTHER" id="PTHR23315">
    <property type="entry name" value="U BOX DOMAIN-CONTAINING"/>
    <property type="match status" value="1"/>
</dbReference>
<proteinExistence type="predicted"/>
<dbReference type="InterPro" id="IPR018957">
    <property type="entry name" value="Znf_C3HC4_RING-type"/>
</dbReference>
<dbReference type="Gene3D" id="3.30.40.10">
    <property type="entry name" value="Zinc/RING finger domain, C3HC4 (zinc finger)"/>
    <property type="match status" value="1"/>
</dbReference>
<dbReference type="PROSITE" id="PS00518">
    <property type="entry name" value="ZF_RING_1"/>
    <property type="match status" value="1"/>
</dbReference>
<dbReference type="PROSITE" id="PS50089">
    <property type="entry name" value="ZF_RING_2"/>
    <property type="match status" value="1"/>
</dbReference>
<dbReference type="Gene3D" id="1.10.510.10">
    <property type="entry name" value="Transferase(Phosphotransferase) domain 1"/>
    <property type="match status" value="1"/>
</dbReference>
<accession>A0A0G4H1L0</accession>
<feature type="repeat" description="ARM" evidence="7">
    <location>
        <begin position="625"/>
        <end position="667"/>
    </location>
</feature>
<dbReference type="AlphaFoldDB" id="A0A0G4H1L0"/>
<dbReference type="InterPro" id="IPR013083">
    <property type="entry name" value="Znf_RING/FYVE/PHD"/>
</dbReference>
<reference evidence="12" key="1">
    <citation type="submission" date="2014-11" db="EMBL/GenBank/DDBJ databases">
        <authorList>
            <person name="Otto D Thomas"/>
            <person name="Naeem Raeece"/>
        </authorList>
    </citation>
    <scope>NUCLEOTIDE SEQUENCE</scope>
</reference>
<dbReference type="SUPFAM" id="SSF48371">
    <property type="entry name" value="ARM repeat"/>
    <property type="match status" value="2"/>
</dbReference>
<dbReference type="SUPFAM" id="SSF56112">
    <property type="entry name" value="Protein kinase-like (PK-like)"/>
    <property type="match status" value="1"/>
</dbReference>
<gene>
    <name evidence="12" type="ORF">Cvel_24319</name>
</gene>
<dbReference type="InterPro" id="IPR000719">
    <property type="entry name" value="Prot_kinase_dom"/>
</dbReference>
<feature type="domain" description="Protein kinase" evidence="10">
    <location>
        <begin position="91"/>
        <end position="368"/>
    </location>
</feature>
<feature type="repeat" description="ARM" evidence="7">
    <location>
        <begin position="751"/>
        <end position="793"/>
    </location>
</feature>
<protein>
    <recommendedName>
        <fullName evidence="13">RING-type E3 ubiquitin transferase</fullName>
    </recommendedName>
</protein>
<evidence type="ECO:0000259" key="11">
    <source>
        <dbReference type="PROSITE" id="PS50089"/>
    </source>
</evidence>
<evidence type="ECO:0000256" key="7">
    <source>
        <dbReference type="PROSITE-ProRule" id="PRU00259"/>
    </source>
</evidence>
<feature type="domain" description="RING-type" evidence="11">
    <location>
        <begin position="13"/>
        <end position="52"/>
    </location>
</feature>
<dbReference type="PROSITE" id="PS50011">
    <property type="entry name" value="PROTEIN_KINASE_DOM"/>
    <property type="match status" value="1"/>
</dbReference>
<dbReference type="PROSITE" id="PS00108">
    <property type="entry name" value="PROTEIN_KINASE_ST"/>
    <property type="match status" value="1"/>
</dbReference>
<dbReference type="InterPro" id="IPR011989">
    <property type="entry name" value="ARM-like"/>
</dbReference>
<feature type="binding site" evidence="8">
    <location>
        <position position="119"/>
    </location>
    <ligand>
        <name>ATP</name>
        <dbReference type="ChEBI" id="CHEBI:30616"/>
    </ligand>
</feature>
<dbReference type="InterPro" id="IPR001841">
    <property type="entry name" value="Znf_RING"/>
</dbReference>
<keyword evidence="2 8" id="KW-0547">Nucleotide-binding</keyword>
<dbReference type="Pfam" id="PF00069">
    <property type="entry name" value="Pkinase"/>
    <property type="match status" value="1"/>
</dbReference>
<dbReference type="SUPFAM" id="SSF57850">
    <property type="entry name" value="RING/U-box"/>
    <property type="match status" value="1"/>
</dbReference>
<dbReference type="GO" id="GO:0005524">
    <property type="term" value="F:ATP binding"/>
    <property type="evidence" value="ECO:0007669"/>
    <property type="project" value="UniProtKB-UniRule"/>
</dbReference>
<dbReference type="InterPro" id="IPR017441">
    <property type="entry name" value="Protein_kinase_ATP_BS"/>
</dbReference>
<keyword evidence="1" id="KW-0479">Metal-binding</keyword>
<keyword evidence="3 6" id="KW-0863">Zinc-finger</keyword>
<organism evidence="12">
    <name type="scientific">Chromera velia CCMP2878</name>
    <dbReference type="NCBI Taxonomy" id="1169474"/>
    <lineage>
        <taxon>Eukaryota</taxon>
        <taxon>Sar</taxon>
        <taxon>Alveolata</taxon>
        <taxon>Colpodellida</taxon>
        <taxon>Chromeraceae</taxon>
        <taxon>Chromera</taxon>
    </lineage>
</organism>
<feature type="region of interest" description="Disordered" evidence="9">
    <location>
        <begin position="370"/>
        <end position="461"/>
    </location>
</feature>
<evidence type="ECO:0000313" key="12">
    <source>
        <dbReference type="EMBL" id="CEM37503.1"/>
    </source>
</evidence>
<keyword evidence="5 8" id="KW-0067">ATP-binding</keyword>
<dbReference type="SMART" id="SM00220">
    <property type="entry name" value="S_TKc"/>
    <property type="match status" value="1"/>
</dbReference>
<feature type="compositionally biased region" description="Polar residues" evidence="9">
    <location>
        <begin position="385"/>
        <end position="396"/>
    </location>
</feature>
<dbReference type="GO" id="GO:0004672">
    <property type="term" value="F:protein kinase activity"/>
    <property type="evidence" value="ECO:0007669"/>
    <property type="project" value="InterPro"/>
</dbReference>
<evidence type="ECO:0000256" key="6">
    <source>
        <dbReference type="PROSITE-ProRule" id="PRU00175"/>
    </source>
</evidence>